<dbReference type="PANTHER" id="PTHR37422">
    <property type="entry name" value="TEICHURONIC ACID BIOSYNTHESIS PROTEIN TUAE"/>
    <property type="match status" value="1"/>
</dbReference>
<gene>
    <name evidence="7" type="ORF">QI031_21090</name>
</gene>
<feature type="transmembrane region" description="Helical" evidence="5">
    <location>
        <begin position="119"/>
        <end position="141"/>
    </location>
</feature>
<feature type="transmembrane region" description="Helical" evidence="5">
    <location>
        <begin position="211"/>
        <end position="234"/>
    </location>
</feature>
<keyword evidence="2 5" id="KW-0812">Transmembrane</keyword>
<dbReference type="GO" id="GO:0016874">
    <property type="term" value="F:ligase activity"/>
    <property type="evidence" value="ECO:0007669"/>
    <property type="project" value="UniProtKB-KW"/>
</dbReference>
<dbReference type="AlphaFoldDB" id="A0AAJ6P857"/>
<evidence type="ECO:0000256" key="3">
    <source>
        <dbReference type="ARBA" id="ARBA00022989"/>
    </source>
</evidence>
<feature type="transmembrane region" description="Helical" evidence="5">
    <location>
        <begin position="87"/>
        <end position="107"/>
    </location>
</feature>
<dbReference type="Pfam" id="PF04932">
    <property type="entry name" value="Wzy_C"/>
    <property type="match status" value="1"/>
</dbReference>
<name>A0AAJ6P857_9CYAN</name>
<evidence type="ECO:0000256" key="5">
    <source>
        <dbReference type="SAM" id="Phobius"/>
    </source>
</evidence>
<dbReference type="GO" id="GO:0016020">
    <property type="term" value="C:membrane"/>
    <property type="evidence" value="ECO:0007669"/>
    <property type="project" value="UniProtKB-SubCell"/>
</dbReference>
<evidence type="ECO:0000313" key="7">
    <source>
        <dbReference type="EMBL" id="WGV24271.1"/>
    </source>
</evidence>
<feature type="transmembrane region" description="Helical" evidence="5">
    <location>
        <begin position="62"/>
        <end position="81"/>
    </location>
</feature>
<keyword evidence="7" id="KW-0436">Ligase</keyword>
<evidence type="ECO:0000256" key="2">
    <source>
        <dbReference type="ARBA" id="ARBA00022692"/>
    </source>
</evidence>
<feature type="transmembrane region" description="Helical" evidence="5">
    <location>
        <begin position="167"/>
        <end position="190"/>
    </location>
</feature>
<keyword evidence="3 5" id="KW-1133">Transmembrane helix</keyword>
<feature type="transmembrane region" description="Helical" evidence="5">
    <location>
        <begin position="23"/>
        <end position="50"/>
    </location>
</feature>
<keyword evidence="4 5" id="KW-0472">Membrane</keyword>
<evidence type="ECO:0000313" key="8">
    <source>
        <dbReference type="Proteomes" id="UP001223520"/>
    </source>
</evidence>
<comment type="subcellular location">
    <subcellularLocation>
        <location evidence="1">Membrane</location>
        <topology evidence="1">Multi-pass membrane protein</topology>
    </subcellularLocation>
</comment>
<dbReference type="RefSeq" id="WP_281481596.1">
    <property type="nucleotide sequence ID" value="NZ_CP124543.1"/>
</dbReference>
<dbReference type="EMBL" id="CP124543">
    <property type="protein sequence ID" value="WGV24271.1"/>
    <property type="molecule type" value="Genomic_DNA"/>
</dbReference>
<organism evidence="7 8">
    <name type="scientific">Halotia branconii CENA392</name>
    <dbReference type="NCBI Taxonomy" id="1539056"/>
    <lineage>
        <taxon>Bacteria</taxon>
        <taxon>Bacillati</taxon>
        <taxon>Cyanobacteriota</taxon>
        <taxon>Cyanophyceae</taxon>
        <taxon>Nostocales</taxon>
        <taxon>Nodulariaceae</taxon>
        <taxon>Halotia</taxon>
    </lineage>
</organism>
<accession>A0AAJ6P857</accession>
<feature type="transmembrane region" description="Helical" evidence="5">
    <location>
        <begin position="240"/>
        <end position="257"/>
    </location>
</feature>
<evidence type="ECO:0000256" key="1">
    <source>
        <dbReference type="ARBA" id="ARBA00004141"/>
    </source>
</evidence>
<evidence type="ECO:0000256" key="4">
    <source>
        <dbReference type="ARBA" id="ARBA00023136"/>
    </source>
</evidence>
<evidence type="ECO:0000259" key="6">
    <source>
        <dbReference type="Pfam" id="PF04932"/>
    </source>
</evidence>
<protein>
    <submittedName>
        <fullName evidence="7">O-antigen ligase family protein</fullName>
    </submittedName>
</protein>
<keyword evidence="8" id="KW-1185">Reference proteome</keyword>
<dbReference type="PANTHER" id="PTHR37422:SF13">
    <property type="entry name" value="LIPOPOLYSACCHARIDE BIOSYNTHESIS PROTEIN PA4999-RELATED"/>
    <property type="match status" value="1"/>
</dbReference>
<dbReference type="Proteomes" id="UP001223520">
    <property type="component" value="Chromosome"/>
</dbReference>
<dbReference type="InterPro" id="IPR007016">
    <property type="entry name" value="O-antigen_ligase-rel_domated"/>
</dbReference>
<dbReference type="InterPro" id="IPR051533">
    <property type="entry name" value="WaaL-like"/>
</dbReference>
<feature type="transmembrane region" description="Helical" evidence="5">
    <location>
        <begin position="396"/>
        <end position="414"/>
    </location>
</feature>
<feature type="transmembrane region" description="Helical" evidence="5">
    <location>
        <begin position="426"/>
        <end position="442"/>
    </location>
</feature>
<feature type="transmembrane region" description="Helical" evidence="5">
    <location>
        <begin position="363"/>
        <end position="384"/>
    </location>
</feature>
<feature type="domain" description="O-antigen ligase-related" evidence="6">
    <location>
        <begin position="224"/>
        <end position="370"/>
    </location>
</feature>
<proteinExistence type="predicted"/>
<feature type="transmembrane region" description="Helical" evidence="5">
    <location>
        <begin position="264"/>
        <end position="285"/>
    </location>
</feature>
<sequence length="452" mass="50747">MLGASLKLAFYHPNPDLQAPWDYAQIGLLIFPLSPLLGAVGIGFAILITWLRQNRIIIHRPLNWGFASLSVLLIISCGFAGDKTAAFLGLFNFLPFFLLFVGLSALIQTTAQLRQIAWILVIGSVPLTIMGFGQLFFGWAWKFQFLWIVFDWAIAPGGDPPGRMASIFMHANTFAAYLAIVFTLGLGLWLEEWRLGIGYRFRRINNRLVAVPQPSLPLLFLSVAVVANFAALILTDSRNGWVIAIVACLAYAFYQGWRILVGGVLGVATSALLAAFAPLAIANIFRQFVPAFFWARLNDQMYPDRPVVLMRKTQWEFAWSLTQQHPWTGWGLRNFTTLYKAQTQIDLGHPHNLFLMLSAETGLPSTILFFGLLGWIFFAGMQLLGKSNGIAKKDKLIFFSYLLVSVEWLLFNTVDVTLFDFRLNTLSWLLLSAICGVAFYYNQPNKLVDAKK</sequence>
<dbReference type="KEGG" id="hbq:QI031_21090"/>
<reference evidence="7 8" key="1">
    <citation type="journal article" date="2023" name="Limnol Oceanogr Lett">
        <title>Environmental adaptations by the intertidal Antarctic cyanobacterium Halotia branconii CENA392 as revealed using long-read genome sequencing.</title>
        <authorList>
            <person name="Dextro R.B."/>
            <person name="Delbaje E."/>
            <person name="Freitas P.N.N."/>
            <person name="Geraldes V."/>
            <person name="Pinto E."/>
            <person name="Long P.F."/>
            <person name="Fiore M.F."/>
        </authorList>
    </citation>
    <scope>NUCLEOTIDE SEQUENCE [LARGE SCALE GENOMIC DNA]</scope>
    <source>
        <strain evidence="7 8">CENA392</strain>
    </source>
</reference>